<sequence>MGRTSSTPATAPALNAVMERMAAIETRIQTLENIANQTSSAALAMGNPIGTGGGEANASSGRARAGLGRPVSPEMQLVEAIRFLQEHTRQTRVARGDVGSHLSSMRVPKVFKFGTICRNAERLGLVVMGYEGATHGWIALA</sequence>
<protein>
    <submittedName>
        <fullName evidence="1">Uncharacterized protein</fullName>
    </submittedName>
</protein>
<reference evidence="1" key="1">
    <citation type="submission" date="2023-04" db="EMBL/GenBank/DDBJ databases">
        <title>Draft Genome sequencing of Naganishia species isolated from polar environments using Oxford Nanopore Technology.</title>
        <authorList>
            <person name="Leo P."/>
            <person name="Venkateswaran K."/>
        </authorList>
    </citation>
    <scope>NUCLEOTIDE SEQUENCE</scope>
    <source>
        <strain evidence="1">MNA-CCFEE 5262</strain>
    </source>
</reference>
<comment type="caution">
    <text evidence="1">The sequence shown here is derived from an EMBL/GenBank/DDBJ whole genome shotgun (WGS) entry which is preliminary data.</text>
</comment>
<gene>
    <name evidence="1" type="ORF">QFC20_000912</name>
</gene>
<proteinExistence type="predicted"/>
<dbReference type="Proteomes" id="UP001230649">
    <property type="component" value="Unassembled WGS sequence"/>
</dbReference>
<accession>A0ACC2WX17</accession>
<evidence type="ECO:0000313" key="1">
    <source>
        <dbReference type="EMBL" id="KAJ9115587.1"/>
    </source>
</evidence>
<name>A0ACC2WX17_9TREE</name>
<organism evidence="1 2">
    <name type="scientific">Naganishia adeliensis</name>
    <dbReference type="NCBI Taxonomy" id="92952"/>
    <lineage>
        <taxon>Eukaryota</taxon>
        <taxon>Fungi</taxon>
        <taxon>Dikarya</taxon>
        <taxon>Basidiomycota</taxon>
        <taxon>Agaricomycotina</taxon>
        <taxon>Tremellomycetes</taxon>
        <taxon>Filobasidiales</taxon>
        <taxon>Filobasidiaceae</taxon>
        <taxon>Naganishia</taxon>
    </lineage>
</organism>
<keyword evidence="2" id="KW-1185">Reference proteome</keyword>
<dbReference type="EMBL" id="JASBWS010000005">
    <property type="protein sequence ID" value="KAJ9115587.1"/>
    <property type="molecule type" value="Genomic_DNA"/>
</dbReference>
<evidence type="ECO:0000313" key="2">
    <source>
        <dbReference type="Proteomes" id="UP001230649"/>
    </source>
</evidence>